<sequence precursor="true">MFHLKNIAAFIILSACIYQAQAGGQRATSDTGKVTLQPWLVGLAAVVGFLFIVFVALIIQRLFFKKDKSAEKAEKHGFYENIAADLEASEETKQTNF</sequence>
<evidence type="ECO:0000256" key="5">
    <source>
        <dbReference type="ARBA" id="ARBA00049650"/>
    </source>
</evidence>
<evidence type="ECO:0000313" key="10">
    <source>
        <dbReference type="RefSeq" id="NP_001116743.1"/>
    </source>
</evidence>
<dbReference type="AlphaFoldDB" id="A0A8N7UYV2"/>
<evidence type="ECO:0000256" key="6">
    <source>
        <dbReference type="SAM" id="Phobius"/>
    </source>
</evidence>
<evidence type="ECO:0000313" key="12">
    <source>
        <dbReference type="ZFIN" id="ZDB-GENE-081104-117"/>
    </source>
</evidence>
<dbReference type="PANTHER" id="PTHR15296">
    <property type="entry name" value="MEMBRANE-ASSOCIATED PROTEIN MAP17"/>
    <property type="match status" value="1"/>
</dbReference>
<evidence type="ECO:0000313" key="9">
    <source>
        <dbReference type="Proteomes" id="UP000000437"/>
    </source>
</evidence>
<keyword evidence="4 6" id="KW-0472">Membrane</keyword>
<dbReference type="Bgee" id="ENSDARG00000095633">
    <property type="expression patterns" value="Expressed in intestine and 11 other cell types or tissues"/>
</dbReference>
<evidence type="ECO:0000256" key="4">
    <source>
        <dbReference type="ARBA" id="ARBA00023136"/>
    </source>
</evidence>
<dbReference type="Pfam" id="PF15807">
    <property type="entry name" value="MAP17"/>
    <property type="match status" value="1"/>
</dbReference>
<keyword evidence="9" id="KW-1185">Reference proteome</keyword>
<comment type="subcellular location">
    <subcellularLocation>
        <location evidence="1">Membrane</location>
        <topology evidence="1">Single-pass membrane protein</topology>
    </subcellularLocation>
</comment>
<evidence type="ECO:0000256" key="2">
    <source>
        <dbReference type="ARBA" id="ARBA00022692"/>
    </source>
</evidence>
<keyword evidence="7 10" id="KW-0732">Signal</keyword>
<dbReference type="Ensembl" id="ENSDART00000141345.2">
    <property type="protein sequence ID" value="ENSDARP00000115299.1"/>
    <property type="gene ID" value="ENSDARG00000095633.2"/>
</dbReference>
<dbReference type="STRING" id="7955.ENSDARP00000115299"/>
<reference evidence="8 9" key="1">
    <citation type="journal article" date="2013" name="Nature">
        <title>The zebrafish reference genome sequence and its relationship to the human genome.</title>
        <authorList>
            <consortium name="Genome Reference Consortium Zebrafish"/>
            <person name="Howe K."/>
            <person name="Clark M.D."/>
            <person name="Torroja C.F."/>
            <person name="Torrance J."/>
            <person name="Berthelot C."/>
            <person name="Muffato M."/>
            <person name="Collins J.E."/>
            <person name="Humphray S."/>
            <person name="McLaren K."/>
            <person name="Matthews L."/>
            <person name="McLaren S."/>
            <person name="Sealy I."/>
            <person name="Caccamo M."/>
            <person name="Churcher C."/>
            <person name="Scott C."/>
            <person name="Barrett J.C."/>
            <person name="Koch R."/>
            <person name="Rauch G.J."/>
            <person name="White S."/>
            <person name="Chow W."/>
            <person name="Kilian B."/>
            <person name="Quintais L.T."/>
            <person name="Guerra-Assuncao J.A."/>
            <person name="Zhou Y."/>
            <person name="Gu Y."/>
            <person name="Yen J."/>
            <person name="Vogel J.H."/>
            <person name="Eyre T."/>
            <person name="Redmond S."/>
            <person name="Banerjee R."/>
            <person name="Chi J."/>
            <person name="Fu B."/>
            <person name="Langley E."/>
            <person name="Maguire S.F."/>
            <person name="Laird G.K."/>
            <person name="Lloyd D."/>
            <person name="Kenyon E."/>
            <person name="Donaldson S."/>
            <person name="Sehra H."/>
            <person name="Almeida-King J."/>
            <person name="Loveland J."/>
            <person name="Trevanion S."/>
            <person name="Jones M."/>
            <person name="Quail M."/>
            <person name="Willey D."/>
            <person name="Hunt A."/>
            <person name="Burton J."/>
            <person name="Sims S."/>
            <person name="McLay K."/>
            <person name="Plumb B."/>
            <person name="Davis J."/>
            <person name="Clee C."/>
            <person name="Oliver K."/>
            <person name="Clark R."/>
            <person name="Riddle C."/>
            <person name="Elliot D."/>
            <person name="Eliott D."/>
            <person name="Threadgold G."/>
            <person name="Harden G."/>
            <person name="Ware D."/>
            <person name="Begum S."/>
            <person name="Mortimore B."/>
            <person name="Mortimer B."/>
            <person name="Kerry G."/>
            <person name="Heath P."/>
            <person name="Phillimore B."/>
            <person name="Tracey A."/>
            <person name="Corby N."/>
            <person name="Dunn M."/>
            <person name="Johnson C."/>
            <person name="Wood J."/>
            <person name="Clark S."/>
            <person name="Pelan S."/>
            <person name="Griffiths G."/>
            <person name="Smith M."/>
            <person name="Glithero R."/>
            <person name="Howden P."/>
            <person name="Barker N."/>
            <person name="Lloyd C."/>
            <person name="Stevens C."/>
            <person name="Harley J."/>
            <person name="Holt K."/>
            <person name="Panagiotidis G."/>
            <person name="Lovell J."/>
            <person name="Beasley H."/>
            <person name="Henderson C."/>
            <person name="Gordon D."/>
            <person name="Auger K."/>
            <person name="Wright D."/>
            <person name="Collins J."/>
            <person name="Raisen C."/>
            <person name="Dyer L."/>
            <person name="Leung K."/>
            <person name="Robertson L."/>
            <person name="Ambridge K."/>
            <person name="Leongamornlert D."/>
            <person name="McGuire S."/>
            <person name="Gilderthorp R."/>
            <person name="Griffiths C."/>
            <person name="Manthravadi D."/>
            <person name="Nichol S."/>
            <person name="Barker G."/>
            <person name="Whitehead S."/>
            <person name="Kay M."/>
            <person name="Brown J."/>
            <person name="Murnane C."/>
            <person name="Gray E."/>
            <person name="Humphries M."/>
            <person name="Sycamore N."/>
            <person name="Barker D."/>
            <person name="Saunders D."/>
            <person name="Wallis J."/>
            <person name="Babbage A."/>
            <person name="Hammond S."/>
            <person name="Mashreghi-Mohammadi M."/>
            <person name="Barr L."/>
            <person name="Martin S."/>
            <person name="Wray P."/>
            <person name="Ellington A."/>
            <person name="Matthews N."/>
            <person name="Ellwood M."/>
            <person name="Woodmansey R."/>
            <person name="Clark G."/>
            <person name="Cooper J."/>
            <person name="Cooper J."/>
            <person name="Tromans A."/>
            <person name="Grafham D."/>
            <person name="Skuce C."/>
            <person name="Pandian R."/>
            <person name="Andrews R."/>
            <person name="Harrison E."/>
            <person name="Kimberley A."/>
            <person name="Garnett J."/>
            <person name="Fosker N."/>
            <person name="Hall R."/>
            <person name="Garner P."/>
            <person name="Kelly D."/>
            <person name="Bird C."/>
            <person name="Palmer S."/>
            <person name="Gehring I."/>
            <person name="Berger A."/>
            <person name="Dooley C.M."/>
            <person name="Ersan-Urun Z."/>
            <person name="Eser C."/>
            <person name="Geiger H."/>
            <person name="Geisler M."/>
            <person name="Karotki L."/>
            <person name="Kirn A."/>
            <person name="Konantz J."/>
            <person name="Konantz M."/>
            <person name="Oberlander M."/>
            <person name="Rudolph-Geiger S."/>
            <person name="Teucke M."/>
            <person name="Lanz C."/>
            <person name="Raddatz G."/>
            <person name="Osoegawa K."/>
            <person name="Zhu B."/>
            <person name="Rapp A."/>
            <person name="Widaa S."/>
            <person name="Langford C."/>
            <person name="Yang F."/>
            <person name="Schuster S.C."/>
            <person name="Carter N.P."/>
            <person name="Harrow J."/>
            <person name="Ning Z."/>
            <person name="Herrero J."/>
            <person name="Searle S.M."/>
            <person name="Enright A."/>
            <person name="Geisler R."/>
            <person name="Plasterk R.H."/>
            <person name="Lee C."/>
            <person name="Westerfield M."/>
            <person name="de Jong P.J."/>
            <person name="Zon L.I."/>
            <person name="Postlethwait J.H."/>
            <person name="Nusslein-Volhard C."/>
            <person name="Hubbard T.J."/>
            <person name="Roest Crollius H."/>
            <person name="Rogers J."/>
            <person name="Stemple D.L."/>
        </authorList>
    </citation>
    <scope>NUCLEOTIDE SEQUENCE [LARGE SCALE GENOMIC DNA]</scope>
    <source>
        <strain evidence="8 9">Tuebingen</strain>
    </source>
</reference>
<dbReference type="Proteomes" id="UP000000437">
    <property type="component" value="Chromosome 8"/>
</dbReference>
<name>A0A8N7UYV2_DANRE</name>
<organism evidence="9 10">
    <name type="scientific">Danio rerio</name>
    <name type="common">Zebrafish</name>
    <name type="synonym">Brachydanio rerio</name>
    <dbReference type="NCBI Taxonomy" id="7955"/>
    <lineage>
        <taxon>Eukaryota</taxon>
        <taxon>Metazoa</taxon>
        <taxon>Chordata</taxon>
        <taxon>Craniata</taxon>
        <taxon>Vertebrata</taxon>
        <taxon>Euteleostomi</taxon>
        <taxon>Actinopterygii</taxon>
        <taxon>Neopterygii</taxon>
        <taxon>Teleostei</taxon>
        <taxon>Ostariophysi</taxon>
        <taxon>Cypriniformes</taxon>
        <taxon>Danionidae</taxon>
        <taxon>Danioninae</taxon>
        <taxon>Danio</taxon>
    </lineage>
</organism>
<evidence type="ECO:0000313" key="11">
    <source>
        <dbReference type="RefSeq" id="XP_068079090.1"/>
    </source>
</evidence>
<gene>
    <name evidence="10 11 12" type="primary">smim24</name>
    <name evidence="10 11" type="synonym">si:ch211-133l5.7</name>
</gene>
<keyword evidence="3 6" id="KW-1133">Transmembrane helix</keyword>
<evidence type="ECO:0000256" key="7">
    <source>
        <dbReference type="SAM" id="SignalP"/>
    </source>
</evidence>
<dbReference type="PANTHER" id="PTHR15296:SF2">
    <property type="entry name" value="SMALL INTEGRAL MEMBRANE PROTEIN 24"/>
    <property type="match status" value="1"/>
</dbReference>
<dbReference type="InterPro" id="IPR031627">
    <property type="entry name" value="PDZK1IP1/SMIM24"/>
</dbReference>
<dbReference type="AGR" id="ZFIN:ZDB-GENE-081104-117"/>
<dbReference type="HOGENOM" id="CLU_2399033_0_0_1"/>
<dbReference type="RefSeq" id="NP_001116743.1">
    <property type="nucleotide sequence ID" value="NM_001123271.2"/>
</dbReference>
<dbReference type="PROSITE" id="PS51257">
    <property type="entry name" value="PROKAR_LIPOPROTEIN"/>
    <property type="match status" value="1"/>
</dbReference>
<reference evidence="8" key="2">
    <citation type="submission" date="2013-08" db="UniProtKB">
        <authorList>
            <consortium name="Ensembl"/>
        </authorList>
    </citation>
    <scope>IDENTIFICATION</scope>
    <source>
        <strain evidence="8">Tuebingen</strain>
    </source>
</reference>
<dbReference type="EMBL" id="BX004774">
    <property type="status" value="NOT_ANNOTATED_CDS"/>
    <property type="molecule type" value="Genomic_DNA"/>
</dbReference>
<dbReference type="PaxDb" id="7955-ENSDARP00000115299"/>
<dbReference type="GeneTree" id="ENSGT00940000154660"/>
<feature type="chain" id="PRO_5035036294" evidence="7 10">
    <location>
        <begin position="23"/>
        <end position="97"/>
    </location>
</feature>
<protein>
    <submittedName>
        <fullName evidence="8">Si:ch211-133l5.7</fullName>
    </submittedName>
    <submittedName>
        <fullName evidence="11">Small integral membrane protein 24 isoform X2</fullName>
    </submittedName>
    <submittedName>
        <fullName evidence="10">Small integral membrane protein 24 precursor</fullName>
    </submittedName>
</protein>
<proteinExistence type="inferred from homology"/>
<dbReference type="SMR" id="A0A8N7UYV2"/>
<reference evidence="10" key="5">
    <citation type="journal article" date="2023" name="Sci. Rep.">
        <title>A temporal single cell transcriptome atlas of zebrafish anterior segment development.</title>
        <authorList>
            <person name="Vocking O."/>
            <person name="Famulski J.K."/>
        </authorList>
    </citation>
    <scope>NUCLEOTIDE SEQUENCE</scope>
    <source>
        <strain evidence="10">Tuebingen</strain>
    </source>
</reference>
<comment type="similarity">
    <text evidence="5">Belongs to the PDZK1-interacting protein 1/SMIM24 family.</text>
</comment>
<reference evidence="10 11" key="6">
    <citation type="submission" date="2025-04" db="UniProtKB">
        <authorList>
            <consortium name="RefSeq"/>
        </authorList>
    </citation>
    <scope>IDENTIFICATION</scope>
    <source>
        <strain evidence="10 11">Tuebingen</strain>
    </source>
</reference>
<evidence type="ECO:0000313" key="8">
    <source>
        <dbReference type="Ensembl" id="ENSDARP00000115299"/>
    </source>
</evidence>
<dbReference type="OMA" id="HGFYENI"/>
<dbReference type="ZFIN" id="ZDB-GENE-081104-117">
    <property type="gene designation" value="smim24"/>
</dbReference>
<dbReference type="eggNOG" id="ENOG502SFX1">
    <property type="taxonomic scope" value="Eukaryota"/>
</dbReference>
<evidence type="ECO:0000256" key="1">
    <source>
        <dbReference type="ARBA" id="ARBA00004167"/>
    </source>
</evidence>
<dbReference type="KEGG" id="dre:564121"/>
<accession>A0A8N7UYV2</accession>
<feature type="transmembrane region" description="Helical" evidence="6">
    <location>
        <begin position="38"/>
        <end position="59"/>
    </location>
</feature>
<reference evidence="10" key="4">
    <citation type="journal article" date="2016" name="BMC Genomics">
        <title>Gene evolution and gene expression after whole genome duplication in fish: the PhyloFish database.</title>
        <authorList>
            <person name="Pasquier J."/>
            <person name="Cabau C."/>
            <person name="Nguyen T."/>
            <person name="Jouanno E."/>
            <person name="Severac D."/>
            <person name="Braasch I."/>
            <person name="Journot L."/>
            <person name="Pontarotti P."/>
            <person name="Klopp C."/>
            <person name="Postlethwait J.H."/>
            <person name="Guiguen Y."/>
            <person name="Bobe J."/>
        </authorList>
    </citation>
    <scope>NUCLEOTIDE SEQUENCE</scope>
    <source>
        <strain evidence="10">Tuebingen</strain>
    </source>
</reference>
<evidence type="ECO:0000256" key="3">
    <source>
        <dbReference type="ARBA" id="ARBA00022989"/>
    </source>
</evidence>
<dbReference type="GeneID" id="564121"/>
<keyword evidence="2 6" id="KW-0812">Transmembrane</keyword>
<feature type="signal peptide" evidence="7 10">
    <location>
        <begin position="1"/>
        <end position="22"/>
    </location>
</feature>
<dbReference type="CTD" id="284422"/>
<accession>B0S4Z4</accession>
<reference evidence="10" key="3">
    <citation type="journal article" date="2015" name="Nat. Commun.">
        <title>RFX transcription factors are essential for hearing in mice.</title>
        <authorList>
            <person name="Elkon R."/>
            <person name="Milon B."/>
            <person name="Morrison L."/>
            <person name="Shah M."/>
            <person name="Vijayakumar S."/>
            <person name="Racherla M."/>
            <person name="Leitch C.C."/>
            <person name="Silipino L."/>
            <person name="Hadi S."/>
            <person name="Weiss-Gayet M."/>
            <person name="Barras E."/>
            <person name="Schmid C.D."/>
            <person name="Ait-Lounis A."/>
            <person name="Barnes A."/>
            <person name="Song Y."/>
            <person name="Eisenman D.J."/>
            <person name="Eliyahu E."/>
            <person name="Frolenkov G.I."/>
            <person name="Strome S.E."/>
            <person name="Durand B."/>
            <person name="Zaghloul N.A."/>
            <person name="Jones S.M."/>
            <person name="Reith W."/>
            <person name="Hertzano R."/>
        </authorList>
    </citation>
    <scope>NUCLEOTIDE SEQUENCE</scope>
    <source>
        <strain evidence="10">Tuebingen</strain>
    </source>
</reference>
<dbReference type="RefSeq" id="XP_068079090.1">
    <property type="nucleotide sequence ID" value="XM_068222989.1"/>
</dbReference>
<dbReference type="GO" id="GO:0016020">
    <property type="term" value="C:membrane"/>
    <property type="evidence" value="ECO:0007669"/>
    <property type="project" value="UniProtKB-SubCell"/>
</dbReference>